<evidence type="ECO:0000256" key="6">
    <source>
        <dbReference type="ARBA" id="ARBA00022683"/>
    </source>
</evidence>
<dbReference type="PANTHER" id="PTHR36203">
    <property type="entry name" value="ASCORBATE-SPECIFIC PTS SYSTEM EIIA COMPONENT"/>
    <property type="match status" value="1"/>
</dbReference>
<dbReference type="CDD" id="cd00211">
    <property type="entry name" value="PTS_IIA_fru"/>
    <property type="match status" value="1"/>
</dbReference>
<dbReference type="Gene3D" id="3.40.930.10">
    <property type="entry name" value="Mannitol-specific EII, Chain A"/>
    <property type="match status" value="1"/>
</dbReference>
<evidence type="ECO:0000313" key="13">
    <source>
        <dbReference type="Proteomes" id="UP000280726"/>
    </source>
</evidence>
<keyword evidence="7" id="KW-0418">Kinase</keyword>
<evidence type="ECO:0000256" key="8">
    <source>
        <dbReference type="ARBA" id="ARBA00037387"/>
    </source>
</evidence>
<proteinExistence type="predicted"/>
<gene>
    <name evidence="12" type="ORF">EDD32_1904</name>
</gene>
<organism evidence="12 13">
    <name type="scientific">Georgenia muralis</name>
    <dbReference type="NCBI Taxonomy" id="154117"/>
    <lineage>
        <taxon>Bacteria</taxon>
        <taxon>Bacillati</taxon>
        <taxon>Actinomycetota</taxon>
        <taxon>Actinomycetes</taxon>
        <taxon>Micrococcales</taxon>
        <taxon>Bogoriellaceae</taxon>
        <taxon>Georgenia</taxon>
    </lineage>
</organism>
<dbReference type="Proteomes" id="UP000280726">
    <property type="component" value="Unassembled WGS sequence"/>
</dbReference>
<comment type="function">
    <text evidence="8">The phosphoenolpyruvate-dependent sugar phosphotransferase system (sugar PTS), a major carbohydrate active transport system, catalyzes the phosphorylation of incoming sugar substrates concomitantly with their translocation across the cell membrane. The enzyme II UlaABC PTS system is involved in ascorbate transport.</text>
</comment>
<evidence type="ECO:0000256" key="1">
    <source>
        <dbReference type="ARBA" id="ARBA00004496"/>
    </source>
</evidence>
<dbReference type="Pfam" id="PF00359">
    <property type="entry name" value="PTS_EIIA_2"/>
    <property type="match status" value="1"/>
</dbReference>
<keyword evidence="2" id="KW-0813">Transport</keyword>
<dbReference type="InterPro" id="IPR016152">
    <property type="entry name" value="PTrfase/Anion_transptr"/>
</dbReference>
<feature type="domain" description="PTS EIIA type-2" evidence="11">
    <location>
        <begin position="2"/>
        <end position="145"/>
    </location>
</feature>
<comment type="subcellular location">
    <subcellularLocation>
        <location evidence="1">Cytoplasm</location>
    </subcellularLocation>
</comment>
<evidence type="ECO:0000256" key="10">
    <source>
        <dbReference type="ARBA" id="ARBA00042072"/>
    </source>
</evidence>
<dbReference type="RefSeq" id="WP_170175263.1">
    <property type="nucleotide sequence ID" value="NZ_RKRA01000001.1"/>
</dbReference>
<keyword evidence="4" id="KW-0597">Phosphoprotein</keyword>
<dbReference type="AlphaFoldDB" id="A0A3N4Z615"/>
<evidence type="ECO:0000256" key="2">
    <source>
        <dbReference type="ARBA" id="ARBA00022448"/>
    </source>
</evidence>
<dbReference type="GO" id="GO:0016301">
    <property type="term" value="F:kinase activity"/>
    <property type="evidence" value="ECO:0007669"/>
    <property type="project" value="UniProtKB-KW"/>
</dbReference>
<evidence type="ECO:0000256" key="3">
    <source>
        <dbReference type="ARBA" id="ARBA00022490"/>
    </source>
</evidence>
<dbReference type="PROSITE" id="PS51094">
    <property type="entry name" value="PTS_EIIA_TYPE_2"/>
    <property type="match status" value="1"/>
</dbReference>
<evidence type="ECO:0000259" key="11">
    <source>
        <dbReference type="PROSITE" id="PS51094"/>
    </source>
</evidence>
<evidence type="ECO:0000256" key="4">
    <source>
        <dbReference type="ARBA" id="ARBA00022553"/>
    </source>
</evidence>
<protein>
    <recommendedName>
        <fullName evidence="9">Ascorbate-specific PTS system EIIA component</fullName>
    </recommendedName>
    <alternativeName>
        <fullName evidence="10">Ascorbate-specific phosphotransferase enzyme IIA component</fullName>
    </alternativeName>
</protein>
<sequence>MELLTTSRLILQARPAPWSDLVRQSAALLERDGIVSADYVEAIFASFERNGNYMVIAPRVLLAHARPEEGALGTGLSLITTSEDVALGDGAGVPVRLFFTLAAADSSGHLDLLTRLAEVLVDEASFQELVTTNDSGRVLQMVNPS</sequence>
<dbReference type="SUPFAM" id="SSF55804">
    <property type="entry name" value="Phoshotransferase/anion transport protein"/>
    <property type="match status" value="1"/>
</dbReference>
<accession>A0A3N4Z615</accession>
<evidence type="ECO:0000256" key="5">
    <source>
        <dbReference type="ARBA" id="ARBA00022679"/>
    </source>
</evidence>
<dbReference type="GO" id="GO:0009401">
    <property type="term" value="P:phosphoenolpyruvate-dependent sugar phosphotransferase system"/>
    <property type="evidence" value="ECO:0007669"/>
    <property type="project" value="UniProtKB-KW"/>
</dbReference>
<name>A0A3N4Z615_9MICO</name>
<keyword evidence="13" id="KW-1185">Reference proteome</keyword>
<reference evidence="12 13" key="1">
    <citation type="submission" date="2018-11" db="EMBL/GenBank/DDBJ databases">
        <title>Sequencing the genomes of 1000 actinobacteria strains.</title>
        <authorList>
            <person name="Klenk H.-P."/>
        </authorList>
    </citation>
    <scope>NUCLEOTIDE SEQUENCE [LARGE SCALE GENOMIC DNA]</scope>
    <source>
        <strain evidence="12 13">DSM 14418</strain>
    </source>
</reference>
<evidence type="ECO:0000256" key="7">
    <source>
        <dbReference type="ARBA" id="ARBA00022777"/>
    </source>
</evidence>
<comment type="caution">
    <text evidence="12">The sequence shown here is derived from an EMBL/GenBank/DDBJ whole genome shotgun (WGS) entry which is preliminary data.</text>
</comment>
<dbReference type="InterPro" id="IPR002178">
    <property type="entry name" value="PTS_EIIA_type-2_dom"/>
</dbReference>
<dbReference type="InterPro" id="IPR051351">
    <property type="entry name" value="Ascorbate-PTS_EIIA_comp"/>
</dbReference>
<keyword evidence="3" id="KW-0963">Cytoplasm</keyword>
<keyword evidence="5" id="KW-0808">Transferase</keyword>
<dbReference type="PANTHER" id="PTHR36203:SF1">
    <property type="entry name" value="ASCORBATE-SPECIFIC PTS SYSTEM EIIA COMPONENT"/>
    <property type="match status" value="1"/>
</dbReference>
<dbReference type="EMBL" id="RKRA01000001">
    <property type="protein sequence ID" value="RPF27424.1"/>
    <property type="molecule type" value="Genomic_DNA"/>
</dbReference>
<evidence type="ECO:0000313" key="12">
    <source>
        <dbReference type="EMBL" id="RPF27424.1"/>
    </source>
</evidence>
<dbReference type="GO" id="GO:0005737">
    <property type="term" value="C:cytoplasm"/>
    <property type="evidence" value="ECO:0007669"/>
    <property type="project" value="UniProtKB-SubCell"/>
</dbReference>
<evidence type="ECO:0000256" key="9">
    <source>
        <dbReference type="ARBA" id="ARBA00041175"/>
    </source>
</evidence>
<keyword evidence="6" id="KW-0598">Phosphotransferase system</keyword>